<comment type="caution">
    <text evidence="1">The sequence shown here is derived from an EMBL/GenBank/DDBJ whole genome shotgun (WGS) entry which is preliminary data.</text>
</comment>
<keyword evidence="2" id="KW-1185">Reference proteome</keyword>
<protein>
    <submittedName>
        <fullName evidence="1">P2X purinoceptor 4</fullName>
    </submittedName>
</protein>
<reference evidence="1 2" key="1">
    <citation type="journal article" date="2019" name="Environ. Microbiol.">
        <title>At the nexus of three kingdoms: the genome of the mycorrhizal fungus Gigaspora margarita provides insights into plant, endobacterial and fungal interactions.</title>
        <authorList>
            <person name="Venice F."/>
            <person name="Ghignone S."/>
            <person name="Salvioli di Fossalunga A."/>
            <person name="Amselem J."/>
            <person name="Novero M."/>
            <person name="Xianan X."/>
            <person name="Sedzielewska Toro K."/>
            <person name="Morin E."/>
            <person name="Lipzen A."/>
            <person name="Grigoriev I.V."/>
            <person name="Henrissat B."/>
            <person name="Martin F.M."/>
            <person name="Bonfante P."/>
        </authorList>
    </citation>
    <scope>NUCLEOTIDE SEQUENCE [LARGE SCALE GENOMIC DNA]</scope>
    <source>
        <strain evidence="1 2">BEG34</strain>
    </source>
</reference>
<evidence type="ECO:0000313" key="1">
    <source>
        <dbReference type="EMBL" id="KAF0554088.1"/>
    </source>
</evidence>
<dbReference type="EMBL" id="WTPW01000052">
    <property type="protein sequence ID" value="KAF0554088.1"/>
    <property type="molecule type" value="Genomic_DNA"/>
</dbReference>
<sequence>MFIITRFCGPMVLYHSDSAGVAFFTTKTSITNYFNQPGCNTLRVLSPADLCFFKPTNNNVTILPKSYIANIEDFTKKIMVEHSVRGKATSIAIRSGLMDGDLVSFNRTTIRKLTNAMRPYLCWVYQSFKISGR</sequence>
<evidence type="ECO:0000313" key="2">
    <source>
        <dbReference type="Proteomes" id="UP000439903"/>
    </source>
</evidence>
<dbReference type="Proteomes" id="UP000439903">
    <property type="component" value="Unassembled WGS sequence"/>
</dbReference>
<organism evidence="1 2">
    <name type="scientific">Gigaspora margarita</name>
    <dbReference type="NCBI Taxonomy" id="4874"/>
    <lineage>
        <taxon>Eukaryota</taxon>
        <taxon>Fungi</taxon>
        <taxon>Fungi incertae sedis</taxon>
        <taxon>Mucoromycota</taxon>
        <taxon>Glomeromycotina</taxon>
        <taxon>Glomeromycetes</taxon>
        <taxon>Diversisporales</taxon>
        <taxon>Gigasporaceae</taxon>
        <taxon>Gigaspora</taxon>
    </lineage>
</organism>
<dbReference type="AlphaFoldDB" id="A0A8H4B241"/>
<dbReference type="OrthoDB" id="494673at2759"/>
<name>A0A8H4B241_GIGMA</name>
<accession>A0A8H4B241</accession>
<proteinExistence type="predicted"/>
<gene>
    <name evidence="1" type="ORF">F8M41_019582</name>
</gene>